<name>A0A0G1J958_9BACT</name>
<protein>
    <submittedName>
        <fullName evidence="1">Uncharacterized protein</fullName>
    </submittedName>
</protein>
<organism evidence="1 2">
    <name type="scientific">Candidatus Uhrbacteria bacterium GW2011_GWF2_44_350</name>
    <dbReference type="NCBI Taxonomy" id="1619000"/>
    <lineage>
        <taxon>Bacteria</taxon>
        <taxon>Candidatus Uhriibacteriota</taxon>
    </lineage>
</organism>
<evidence type="ECO:0000313" key="1">
    <source>
        <dbReference type="EMBL" id="KKT67908.1"/>
    </source>
</evidence>
<sequence length="67" mass="7808">MTAITHQREANRLRIVEMALTLFDKKSQDEKRVMFELYVNHIAVNYTVNQQKDWMGILEKALKGGGK</sequence>
<gene>
    <name evidence="1" type="ORF">UW63_C0093G0003</name>
</gene>
<dbReference type="AlphaFoldDB" id="A0A0G1J958"/>
<dbReference type="Proteomes" id="UP000034154">
    <property type="component" value="Unassembled WGS sequence"/>
</dbReference>
<comment type="caution">
    <text evidence="1">The sequence shown here is derived from an EMBL/GenBank/DDBJ whole genome shotgun (WGS) entry which is preliminary data.</text>
</comment>
<reference evidence="1 2" key="1">
    <citation type="journal article" date="2015" name="Nature">
        <title>rRNA introns, odd ribosomes, and small enigmatic genomes across a large radiation of phyla.</title>
        <authorList>
            <person name="Brown C.T."/>
            <person name="Hug L.A."/>
            <person name="Thomas B.C."/>
            <person name="Sharon I."/>
            <person name="Castelle C.J."/>
            <person name="Singh A."/>
            <person name="Wilkins M.J."/>
            <person name="Williams K.H."/>
            <person name="Banfield J.F."/>
        </authorList>
    </citation>
    <scope>NUCLEOTIDE SEQUENCE [LARGE SCALE GENOMIC DNA]</scope>
</reference>
<dbReference type="EMBL" id="LCJB01000093">
    <property type="protein sequence ID" value="KKT67908.1"/>
    <property type="molecule type" value="Genomic_DNA"/>
</dbReference>
<proteinExistence type="predicted"/>
<accession>A0A0G1J958</accession>
<evidence type="ECO:0000313" key="2">
    <source>
        <dbReference type="Proteomes" id="UP000034154"/>
    </source>
</evidence>